<evidence type="ECO:0000256" key="5">
    <source>
        <dbReference type="ARBA" id="ARBA00022692"/>
    </source>
</evidence>
<dbReference type="InterPro" id="IPR017911">
    <property type="entry name" value="MacB-like_ATP-bd"/>
</dbReference>
<dbReference type="GO" id="GO:0005886">
    <property type="term" value="C:plasma membrane"/>
    <property type="evidence" value="ECO:0007669"/>
    <property type="project" value="UniProtKB-SubCell"/>
</dbReference>
<keyword evidence="4" id="KW-0997">Cell inner membrane</keyword>
<keyword evidence="7" id="KW-0067">ATP-binding</keyword>
<keyword evidence="8" id="KW-1278">Translocase</keyword>
<dbReference type="Pfam" id="PF00005">
    <property type="entry name" value="ABC_tran"/>
    <property type="match status" value="1"/>
</dbReference>
<evidence type="ECO:0000256" key="13">
    <source>
        <dbReference type="ARBA" id="ARBA00041199"/>
    </source>
</evidence>
<name>A0A934IUD5_9HYPH</name>
<dbReference type="InterPro" id="IPR003439">
    <property type="entry name" value="ABC_transporter-like_ATP-bd"/>
</dbReference>
<feature type="transmembrane region" description="Helical" evidence="14">
    <location>
        <begin position="269"/>
        <end position="290"/>
    </location>
</feature>
<evidence type="ECO:0000256" key="11">
    <source>
        <dbReference type="ARBA" id="ARBA00023251"/>
    </source>
</evidence>
<dbReference type="InterPro" id="IPR027417">
    <property type="entry name" value="P-loop_NTPase"/>
</dbReference>
<dbReference type="InterPro" id="IPR003838">
    <property type="entry name" value="ABC3_permease_C"/>
</dbReference>
<evidence type="ECO:0000256" key="4">
    <source>
        <dbReference type="ARBA" id="ARBA00022519"/>
    </source>
</evidence>
<dbReference type="EMBL" id="JAEKJA010000038">
    <property type="protein sequence ID" value="MBJ3778763.1"/>
    <property type="molecule type" value="Genomic_DNA"/>
</dbReference>
<dbReference type="Pfam" id="PF12704">
    <property type="entry name" value="MacB_PCD"/>
    <property type="match status" value="1"/>
</dbReference>
<dbReference type="GO" id="GO:0098796">
    <property type="term" value="C:membrane protein complex"/>
    <property type="evidence" value="ECO:0007669"/>
    <property type="project" value="UniProtKB-ARBA"/>
</dbReference>
<dbReference type="FunFam" id="3.40.50.300:FF:000032">
    <property type="entry name" value="Export ABC transporter ATP-binding protein"/>
    <property type="match status" value="1"/>
</dbReference>
<dbReference type="Proteomes" id="UP000609531">
    <property type="component" value="Unassembled WGS sequence"/>
</dbReference>
<dbReference type="PANTHER" id="PTHR30572:SF14">
    <property type="entry name" value="MACROLIDE EXPORT ATP-BINDING_PERMEASE PROTEIN MACB"/>
    <property type="match status" value="1"/>
</dbReference>
<feature type="transmembrane region" description="Helical" evidence="14">
    <location>
        <begin position="518"/>
        <end position="540"/>
    </location>
</feature>
<evidence type="ECO:0000259" key="15">
    <source>
        <dbReference type="PROSITE" id="PS50893"/>
    </source>
</evidence>
<dbReference type="Pfam" id="PF02687">
    <property type="entry name" value="FtsX"/>
    <property type="match status" value="1"/>
</dbReference>
<protein>
    <recommendedName>
        <fullName evidence="13">Pyoverdine export ATP-binding/permease protein PvdT</fullName>
    </recommendedName>
</protein>
<evidence type="ECO:0000256" key="12">
    <source>
        <dbReference type="ARBA" id="ARBA00038388"/>
    </source>
</evidence>
<dbReference type="SMART" id="SM00382">
    <property type="entry name" value="AAA"/>
    <property type="match status" value="1"/>
</dbReference>
<feature type="domain" description="ABC transporter" evidence="15">
    <location>
        <begin position="9"/>
        <end position="247"/>
    </location>
</feature>
<keyword evidence="10 14" id="KW-0472">Membrane</keyword>
<evidence type="ECO:0000256" key="6">
    <source>
        <dbReference type="ARBA" id="ARBA00022741"/>
    </source>
</evidence>
<proteinExistence type="inferred from homology"/>
<dbReference type="InterPro" id="IPR017871">
    <property type="entry name" value="ABC_transporter-like_CS"/>
</dbReference>
<keyword evidence="9 14" id="KW-1133">Transmembrane helix</keyword>
<keyword evidence="3" id="KW-1003">Cell membrane</keyword>
<evidence type="ECO:0000256" key="8">
    <source>
        <dbReference type="ARBA" id="ARBA00022967"/>
    </source>
</evidence>
<feature type="transmembrane region" description="Helical" evidence="14">
    <location>
        <begin position="571"/>
        <end position="599"/>
    </location>
</feature>
<dbReference type="RefSeq" id="WP_198884663.1">
    <property type="nucleotide sequence ID" value="NZ_JAEKJA010000038.1"/>
</dbReference>
<evidence type="ECO:0000256" key="9">
    <source>
        <dbReference type="ARBA" id="ARBA00022989"/>
    </source>
</evidence>
<dbReference type="InterPro" id="IPR003593">
    <property type="entry name" value="AAA+_ATPase"/>
</dbReference>
<gene>
    <name evidence="16" type="ORF">JCR33_23890</name>
</gene>
<dbReference type="GO" id="GO:0022857">
    <property type="term" value="F:transmembrane transporter activity"/>
    <property type="evidence" value="ECO:0007669"/>
    <property type="project" value="TreeGrafter"/>
</dbReference>
<dbReference type="InterPro" id="IPR050250">
    <property type="entry name" value="Macrolide_Exporter_MacB"/>
</dbReference>
<comment type="caution">
    <text evidence="16">The sequence shown here is derived from an EMBL/GenBank/DDBJ whole genome shotgun (WGS) entry which is preliminary data.</text>
</comment>
<evidence type="ECO:0000256" key="3">
    <source>
        <dbReference type="ARBA" id="ARBA00022475"/>
    </source>
</evidence>
<accession>A0A934IUD5</accession>
<evidence type="ECO:0000313" key="17">
    <source>
        <dbReference type="Proteomes" id="UP000609531"/>
    </source>
</evidence>
<keyword evidence="11" id="KW-0046">Antibiotic resistance</keyword>
<dbReference type="AlphaFoldDB" id="A0A934IUD5"/>
<evidence type="ECO:0000256" key="7">
    <source>
        <dbReference type="ARBA" id="ARBA00022840"/>
    </source>
</evidence>
<organism evidence="16 17">
    <name type="scientific">Acuticoccus mangrovi</name>
    <dbReference type="NCBI Taxonomy" id="2796142"/>
    <lineage>
        <taxon>Bacteria</taxon>
        <taxon>Pseudomonadati</taxon>
        <taxon>Pseudomonadota</taxon>
        <taxon>Alphaproteobacteria</taxon>
        <taxon>Hyphomicrobiales</taxon>
        <taxon>Amorphaceae</taxon>
        <taxon>Acuticoccus</taxon>
    </lineage>
</organism>
<dbReference type="PANTHER" id="PTHR30572">
    <property type="entry name" value="MEMBRANE COMPONENT OF TRANSPORTER-RELATED"/>
    <property type="match status" value="1"/>
</dbReference>
<dbReference type="GO" id="GO:0016887">
    <property type="term" value="F:ATP hydrolysis activity"/>
    <property type="evidence" value="ECO:0007669"/>
    <property type="project" value="InterPro"/>
</dbReference>
<evidence type="ECO:0000256" key="10">
    <source>
        <dbReference type="ARBA" id="ARBA00023136"/>
    </source>
</evidence>
<feature type="transmembrane region" description="Helical" evidence="14">
    <location>
        <begin position="605"/>
        <end position="627"/>
    </location>
</feature>
<evidence type="ECO:0000256" key="14">
    <source>
        <dbReference type="SAM" id="Phobius"/>
    </source>
</evidence>
<dbReference type="Gene3D" id="3.40.50.300">
    <property type="entry name" value="P-loop containing nucleotide triphosphate hydrolases"/>
    <property type="match status" value="1"/>
</dbReference>
<dbReference type="GO" id="GO:0005524">
    <property type="term" value="F:ATP binding"/>
    <property type="evidence" value="ECO:0007669"/>
    <property type="project" value="UniProtKB-KW"/>
</dbReference>
<dbReference type="GO" id="GO:0046677">
    <property type="term" value="P:response to antibiotic"/>
    <property type="evidence" value="ECO:0007669"/>
    <property type="project" value="UniProtKB-KW"/>
</dbReference>
<evidence type="ECO:0000256" key="2">
    <source>
        <dbReference type="ARBA" id="ARBA00022448"/>
    </source>
</evidence>
<sequence>MSGAVAPLIACRGLTRRFGEGARATEVLHGIDLDIAAGEFVAIVGQSGSGKSTLMNILGLLDRPTDGRYVFAGREMATLSTDARAALRRDAFGFVFQRYHLLPGLTALQNVELPALYAGVAAAERTERAHALLARLGLTGLAQRRPAELSGGQQQRVSIARALMNGGSVILADEPTGALDSATGAAVMDLLAEVAAEGRTVILITHDRTIAERADRTIRIADGMIVAAGTAAAPRPVPPPKRGSRRPGRVAVEIARSARRALAQNRVRTALTLVGIVIGGASVIAMLAIGEGTRHSVMAQASATGTDWIVVMPDGDNPGQPGGRMTLADAEALAALPNVRHANPGRWSPVTLTSPAATVRSEAFATSALYPETFRWETEYGAFFTAADDRAAAPVAVLGATVAEALYPGPADPVGTDILLNNIPFTVIGVLEAKGPDERGMDRDDRVVIPFLTGATRLSGDTDLGGIQVTVADTSRMAETKALVEETLLARHRMRDFFINDMAQRIASLAATQSSLSLLLALIAAISLVVGGIGVMNVMLMSVTERTREIGIRMAVGASRTDILGQFLSEAVLISGVGGAVGLALGLAIGIGAALLLGVTVIFEVSAVALALAVATGMGLVFGFMPARRAARLDPVRALAAE</sequence>
<dbReference type="SUPFAM" id="SSF52540">
    <property type="entry name" value="P-loop containing nucleoside triphosphate hydrolases"/>
    <property type="match status" value="1"/>
</dbReference>
<keyword evidence="5 14" id="KW-0812">Transmembrane</keyword>
<comment type="subcellular location">
    <subcellularLocation>
        <location evidence="1">Cell inner membrane</location>
        <topology evidence="1">Multi-pass membrane protein</topology>
    </subcellularLocation>
</comment>
<keyword evidence="17" id="KW-1185">Reference proteome</keyword>
<dbReference type="CDD" id="cd03255">
    <property type="entry name" value="ABC_MJ0796_LolCDE_FtsE"/>
    <property type="match status" value="1"/>
</dbReference>
<evidence type="ECO:0000256" key="1">
    <source>
        <dbReference type="ARBA" id="ARBA00004429"/>
    </source>
</evidence>
<evidence type="ECO:0000313" key="16">
    <source>
        <dbReference type="EMBL" id="MBJ3778763.1"/>
    </source>
</evidence>
<keyword evidence="6" id="KW-0547">Nucleotide-binding</keyword>
<reference evidence="16" key="1">
    <citation type="submission" date="2020-12" db="EMBL/GenBank/DDBJ databases">
        <title>Bacterial taxonomy.</title>
        <authorList>
            <person name="Pan X."/>
        </authorList>
    </citation>
    <scope>NUCLEOTIDE SEQUENCE</scope>
    <source>
        <strain evidence="16">B2012</strain>
    </source>
</reference>
<keyword evidence="2" id="KW-0813">Transport</keyword>
<dbReference type="InterPro" id="IPR025857">
    <property type="entry name" value="MacB_PCD"/>
</dbReference>
<comment type="similarity">
    <text evidence="12">Belongs to the ABC transporter superfamily. Macrolide exporter (TC 3.A.1.122) family.</text>
</comment>
<dbReference type="PROSITE" id="PS00211">
    <property type="entry name" value="ABC_TRANSPORTER_1"/>
    <property type="match status" value="1"/>
</dbReference>
<dbReference type="PROSITE" id="PS50893">
    <property type="entry name" value="ABC_TRANSPORTER_2"/>
    <property type="match status" value="1"/>
</dbReference>